<dbReference type="RefSeq" id="WP_014259112.1">
    <property type="nucleotide sequence ID" value="NC_016629.1"/>
</dbReference>
<accession>F3YV45</accession>
<evidence type="ECO:0000256" key="1">
    <source>
        <dbReference type="SAM" id="Phobius"/>
    </source>
</evidence>
<keyword evidence="1" id="KW-0472">Membrane</keyword>
<gene>
    <name evidence="3" type="ORF">Desaf_0947</name>
</gene>
<dbReference type="GO" id="GO:0004175">
    <property type="term" value="F:endopeptidase activity"/>
    <property type="evidence" value="ECO:0007669"/>
    <property type="project" value="UniProtKB-ARBA"/>
</dbReference>
<dbReference type="GO" id="GO:0080120">
    <property type="term" value="P:CAAX-box protein maturation"/>
    <property type="evidence" value="ECO:0007669"/>
    <property type="project" value="UniProtKB-ARBA"/>
</dbReference>
<dbReference type="Proteomes" id="UP000007844">
    <property type="component" value="Chromosome"/>
</dbReference>
<dbReference type="HOGENOM" id="CLU_133143_0_0_7"/>
<reference evidence="3 4" key="1">
    <citation type="journal article" date="2011" name="J. Bacteriol.">
        <title>Genome sequence of the mercury-methylating and pleomorphic Desulfovibrio africanus Strain Walvis Bay.</title>
        <authorList>
            <person name="Brown S.D."/>
            <person name="Wall J.D."/>
            <person name="Kucken A.M."/>
            <person name="Gilmour C.C."/>
            <person name="Podar M."/>
            <person name="Brandt C.C."/>
            <person name="Teshima H."/>
            <person name="Detter J.C."/>
            <person name="Han C.S."/>
            <person name="Land M.L."/>
            <person name="Lucas S."/>
            <person name="Han J."/>
            <person name="Pennacchio L."/>
            <person name="Nolan M."/>
            <person name="Pitluck S."/>
            <person name="Woyke T."/>
            <person name="Goodwin L."/>
            <person name="Palumbo A.V."/>
            <person name="Elias D.A."/>
        </authorList>
    </citation>
    <scope>NUCLEOTIDE SEQUENCE [LARGE SCALE GENOMIC DNA]</scope>
    <source>
        <strain evidence="3 4">Walvis Bay</strain>
    </source>
</reference>
<evidence type="ECO:0000313" key="4">
    <source>
        <dbReference type="Proteomes" id="UP000007844"/>
    </source>
</evidence>
<keyword evidence="1" id="KW-0812">Transmembrane</keyword>
<dbReference type="EMBL" id="CP003221">
    <property type="protein sequence ID" value="EGJ49295.1"/>
    <property type="molecule type" value="Genomic_DNA"/>
</dbReference>
<evidence type="ECO:0000313" key="3">
    <source>
        <dbReference type="EMBL" id="EGJ49295.1"/>
    </source>
</evidence>
<dbReference type="eggNOG" id="COG1266">
    <property type="taxonomic scope" value="Bacteria"/>
</dbReference>
<dbReference type="Pfam" id="PF02517">
    <property type="entry name" value="Rce1-like"/>
    <property type="match status" value="1"/>
</dbReference>
<dbReference type="InterPro" id="IPR003675">
    <property type="entry name" value="Rce1/LyrA-like_dom"/>
</dbReference>
<keyword evidence="4" id="KW-1185">Reference proteome</keyword>
<proteinExistence type="predicted"/>
<dbReference type="NCBIfam" id="NF033192">
    <property type="entry name" value="JDVT-CAAX"/>
    <property type="match status" value="1"/>
</dbReference>
<protein>
    <submittedName>
        <fullName evidence="3">Abortive infection protein</fullName>
    </submittedName>
</protein>
<feature type="transmembrane region" description="Helical" evidence="1">
    <location>
        <begin position="87"/>
        <end position="107"/>
    </location>
</feature>
<feature type="domain" description="CAAX prenyl protease 2/Lysostaphin resistance protein A-like" evidence="2">
    <location>
        <begin position="53"/>
        <end position="148"/>
    </location>
</feature>
<sequence>MIAPRQTPAATAPDRGKALLSTLLGLSFLRDPLYLVLLAAGFIAWLLPQPGVALGLGWLAAKSAVEELAFRFGLQETLNVRLGQRQVLPLLGLGNLLASSAFALLHLVSHPPLWALATFLPSLAFGLAWDRHKGLLPCWLLHFAYNALYFYQP</sequence>
<feature type="transmembrane region" description="Helical" evidence="1">
    <location>
        <begin position="33"/>
        <end position="61"/>
    </location>
</feature>
<dbReference type="STRING" id="690850.Desaf_0947"/>
<dbReference type="KEGG" id="daf:Desaf_0947"/>
<name>F3YV45_DESAF</name>
<dbReference type="AlphaFoldDB" id="F3YV45"/>
<organism evidence="3 4">
    <name type="scientific">Desulfocurvibacter africanus subsp. africanus str. Walvis Bay</name>
    <dbReference type="NCBI Taxonomy" id="690850"/>
    <lineage>
        <taxon>Bacteria</taxon>
        <taxon>Pseudomonadati</taxon>
        <taxon>Thermodesulfobacteriota</taxon>
        <taxon>Desulfovibrionia</taxon>
        <taxon>Desulfovibrionales</taxon>
        <taxon>Desulfovibrionaceae</taxon>
        <taxon>Desulfocurvibacter</taxon>
    </lineage>
</organism>
<evidence type="ECO:0000259" key="2">
    <source>
        <dbReference type="Pfam" id="PF02517"/>
    </source>
</evidence>
<keyword evidence="1" id="KW-1133">Transmembrane helix</keyword>